<dbReference type="RefSeq" id="WP_062734932.1">
    <property type="nucleotide sequence ID" value="NZ_BJZS01000030.1"/>
</dbReference>
<feature type="transmembrane region" description="Helical" evidence="6">
    <location>
        <begin position="212"/>
        <end position="233"/>
    </location>
</feature>
<keyword evidence="8" id="KW-1185">Reference proteome</keyword>
<organism evidence="7 8">
    <name type="scientific">Kocuria turfanensis</name>
    <dbReference type="NCBI Taxonomy" id="388357"/>
    <lineage>
        <taxon>Bacteria</taxon>
        <taxon>Bacillati</taxon>
        <taxon>Actinomycetota</taxon>
        <taxon>Actinomycetes</taxon>
        <taxon>Micrococcales</taxon>
        <taxon>Micrococcaceae</taxon>
        <taxon>Kocuria</taxon>
    </lineage>
</organism>
<dbReference type="AlphaFoldDB" id="A0A512IBG7"/>
<comment type="caution">
    <text evidence="7">The sequence shown here is derived from an EMBL/GenBank/DDBJ whole genome shotgun (WGS) entry which is preliminary data.</text>
</comment>
<feature type="transmembrane region" description="Helical" evidence="6">
    <location>
        <begin position="40"/>
        <end position="65"/>
    </location>
</feature>
<evidence type="ECO:0000256" key="4">
    <source>
        <dbReference type="ARBA" id="ARBA00022989"/>
    </source>
</evidence>
<evidence type="ECO:0000256" key="1">
    <source>
        <dbReference type="ARBA" id="ARBA00004651"/>
    </source>
</evidence>
<accession>A0A512IBG7</accession>
<dbReference type="EMBL" id="BJZS01000030">
    <property type="protein sequence ID" value="GEO95045.1"/>
    <property type="molecule type" value="Genomic_DNA"/>
</dbReference>
<dbReference type="Pfam" id="PF01810">
    <property type="entry name" value="LysE"/>
    <property type="match status" value="1"/>
</dbReference>
<evidence type="ECO:0000256" key="2">
    <source>
        <dbReference type="ARBA" id="ARBA00022475"/>
    </source>
</evidence>
<dbReference type="GO" id="GO:0015171">
    <property type="term" value="F:amino acid transmembrane transporter activity"/>
    <property type="evidence" value="ECO:0007669"/>
    <property type="project" value="TreeGrafter"/>
</dbReference>
<proteinExistence type="predicted"/>
<dbReference type="InterPro" id="IPR001123">
    <property type="entry name" value="LeuE-type"/>
</dbReference>
<evidence type="ECO:0000313" key="7">
    <source>
        <dbReference type="EMBL" id="GEO95045.1"/>
    </source>
</evidence>
<evidence type="ECO:0000256" key="3">
    <source>
        <dbReference type="ARBA" id="ARBA00022692"/>
    </source>
</evidence>
<gene>
    <name evidence="7" type="ORF">KTU01_11680</name>
</gene>
<reference evidence="7 8" key="1">
    <citation type="submission" date="2019-07" db="EMBL/GenBank/DDBJ databases">
        <title>Whole genome shotgun sequence of Kocuria turfanensis NBRC 107627.</title>
        <authorList>
            <person name="Hosoyama A."/>
            <person name="Uohara A."/>
            <person name="Ohji S."/>
            <person name="Ichikawa N."/>
        </authorList>
    </citation>
    <scope>NUCLEOTIDE SEQUENCE [LARGE SCALE GENOMIC DNA]</scope>
    <source>
        <strain evidence="7 8">NBRC 107627</strain>
    </source>
</reference>
<keyword evidence="4 6" id="KW-1133">Transmembrane helix</keyword>
<dbReference type="PANTHER" id="PTHR30086">
    <property type="entry name" value="ARGININE EXPORTER PROTEIN ARGO"/>
    <property type="match status" value="1"/>
</dbReference>
<comment type="subcellular location">
    <subcellularLocation>
        <location evidence="1">Cell membrane</location>
        <topology evidence="1">Multi-pass membrane protein</topology>
    </subcellularLocation>
</comment>
<dbReference type="STRING" id="388357.GCA_001580365_01111"/>
<dbReference type="PANTHER" id="PTHR30086:SF17">
    <property type="entry name" value="LYSE FAMILY TRANSLOCATOR"/>
    <property type="match status" value="1"/>
</dbReference>
<dbReference type="GO" id="GO:0005886">
    <property type="term" value="C:plasma membrane"/>
    <property type="evidence" value="ECO:0007669"/>
    <property type="project" value="UniProtKB-SubCell"/>
</dbReference>
<keyword evidence="2" id="KW-1003">Cell membrane</keyword>
<protein>
    <submittedName>
        <fullName evidence="7">Lysine transporter LysE</fullName>
    </submittedName>
</protein>
<keyword evidence="5 6" id="KW-0472">Membrane</keyword>
<feature type="transmembrane region" description="Helical" evidence="6">
    <location>
        <begin position="176"/>
        <end position="200"/>
    </location>
</feature>
<evidence type="ECO:0000313" key="8">
    <source>
        <dbReference type="Proteomes" id="UP000321103"/>
    </source>
</evidence>
<evidence type="ECO:0000256" key="6">
    <source>
        <dbReference type="SAM" id="Phobius"/>
    </source>
</evidence>
<name>A0A512IBG7_9MICC</name>
<sequence length="234" mass="23736">MEVSQYLALLGLWIAGIVAPGPDVLVILRNSSLGSRAAGVLTAVGVMTGNLVWITLSLTGVTVLISQADTAQRLIQVAGALFLGWLGVNGVRAGLAARTAPAAVPAGPAPPTGSAPSTVPPGAVPLPGAVPRGRALGPARAFVLGLVTNLSNAKAIIFFVALFANVVPAGARWWETALVFVLLVAVGLAWFTAVAWMGSVERLAATFRRHGAVVELASGALFLVLALALLVSAL</sequence>
<evidence type="ECO:0000256" key="5">
    <source>
        <dbReference type="ARBA" id="ARBA00023136"/>
    </source>
</evidence>
<feature type="transmembrane region" description="Helical" evidence="6">
    <location>
        <begin position="141"/>
        <end position="164"/>
    </location>
</feature>
<dbReference type="Proteomes" id="UP000321103">
    <property type="component" value="Unassembled WGS sequence"/>
</dbReference>
<feature type="transmembrane region" description="Helical" evidence="6">
    <location>
        <begin position="6"/>
        <end position="28"/>
    </location>
</feature>
<keyword evidence="3 6" id="KW-0812">Transmembrane</keyword>